<dbReference type="GO" id="GO:0006310">
    <property type="term" value="P:DNA recombination"/>
    <property type="evidence" value="ECO:0007669"/>
    <property type="project" value="UniProtKB-KW"/>
</dbReference>
<comment type="caution">
    <text evidence="15">The sequence shown here is derived from an EMBL/GenBank/DDBJ whole genome shotgun (WGS) entry which is preliminary data.</text>
</comment>
<dbReference type="InterPro" id="IPR013762">
    <property type="entry name" value="Integrase-like_cat_sf"/>
</dbReference>
<dbReference type="GO" id="GO:0007059">
    <property type="term" value="P:chromosome segregation"/>
    <property type="evidence" value="ECO:0007669"/>
    <property type="project" value="UniProtKB-KW"/>
</dbReference>
<evidence type="ECO:0000313" key="16">
    <source>
        <dbReference type="Proteomes" id="UP000659630"/>
    </source>
</evidence>
<dbReference type="SUPFAM" id="SSF56349">
    <property type="entry name" value="DNA breaking-rejoining enzymes"/>
    <property type="match status" value="1"/>
</dbReference>
<dbReference type="PROSITE" id="PS51898">
    <property type="entry name" value="TYR_RECOMBINASE"/>
    <property type="match status" value="1"/>
</dbReference>
<evidence type="ECO:0000256" key="7">
    <source>
        <dbReference type="ARBA" id="ARBA00022908"/>
    </source>
</evidence>
<dbReference type="InterPro" id="IPR011010">
    <property type="entry name" value="DNA_brk_join_enz"/>
</dbReference>
<reference evidence="15" key="1">
    <citation type="submission" date="2020-08" db="EMBL/GenBank/DDBJ databases">
        <title>Genome public.</title>
        <authorList>
            <person name="Liu C."/>
            <person name="Sun Q."/>
        </authorList>
    </citation>
    <scope>NUCLEOTIDE SEQUENCE</scope>
    <source>
        <strain evidence="15">BX8</strain>
    </source>
</reference>
<feature type="region of interest" description="Disordered" evidence="12">
    <location>
        <begin position="328"/>
        <end position="359"/>
    </location>
</feature>
<keyword evidence="10" id="KW-0131">Cell cycle</keyword>
<dbReference type="InterPro" id="IPR044068">
    <property type="entry name" value="CB"/>
</dbReference>
<feature type="domain" description="Tyr recombinase" evidence="13">
    <location>
        <begin position="141"/>
        <end position="322"/>
    </location>
</feature>
<organism evidence="15 16">
    <name type="scientific">Anaerofilum hominis</name>
    <dbReference type="NCBI Taxonomy" id="2763016"/>
    <lineage>
        <taxon>Bacteria</taxon>
        <taxon>Bacillati</taxon>
        <taxon>Bacillota</taxon>
        <taxon>Clostridia</taxon>
        <taxon>Eubacteriales</taxon>
        <taxon>Oscillospiraceae</taxon>
        <taxon>Anaerofilum</taxon>
    </lineage>
</organism>
<dbReference type="GO" id="GO:0015074">
    <property type="term" value="P:DNA integration"/>
    <property type="evidence" value="ECO:0007669"/>
    <property type="project" value="UniProtKB-KW"/>
</dbReference>
<keyword evidence="4" id="KW-0963">Cytoplasm</keyword>
<protein>
    <submittedName>
        <fullName evidence="15">Tyrosine-type recombinase/integrase</fullName>
    </submittedName>
</protein>
<dbReference type="Pfam" id="PF13495">
    <property type="entry name" value="Phage_int_SAM_4"/>
    <property type="match status" value="1"/>
</dbReference>
<evidence type="ECO:0000259" key="14">
    <source>
        <dbReference type="PROSITE" id="PS51900"/>
    </source>
</evidence>
<comment type="function">
    <text evidence="1">Site-specific tyrosine recombinase, which acts by catalyzing the cutting and rejoining of the recombining DNA molecules.</text>
</comment>
<evidence type="ECO:0000256" key="4">
    <source>
        <dbReference type="ARBA" id="ARBA00022490"/>
    </source>
</evidence>
<dbReference type="Gene3D" id="1.10.443.10">
    <property type="entry name" value="Intergrase catalytic core"/>
    <property type="match status" value="1"/>
</dbReference>
<sequence>MANSSAGIKKDEYADCPGFLRDFLYYALSIRNLSPRTVDGYAVDLRTFFRFLRRFRGEVQDELMLEEISIKELSFDFVQAVTKAEVYEFMYYITRERGNASNTRARKLCSIKAFFRYYVNKKNLLESNPALDVDSPSLKKALPRYLSLEECLELLRSIQTEFTERDYCIITLFLNCGMRLSELVGINLTDFKEETIRIVGKGNKERTVYLTEACQAAIEPYLAARAALTNLKDRNAMFVSKRTGKRLTARRVEQIVAECLAQAGLAGKGYSPHKLRHTAATLMYRSGQVDMLALQEILGHANVSTTQIYTHISRTQLDEAVKSSPLAGIKRVKKQASPKKEEDAPQPQDEDGVAMADLQ</sequence>
<dbReference type="GO" id="GO:0005737">
    <property type="term" value="C:cytoplasm"/>
    <property type="evidence" value="ECO:0007669"/>
    <property type="project" value="UniProtKB-SubCell"/>
</dbReference>
<dbReference type="PANTHER" id="PTHR30349:SF77">
    <property type="entry name" value="TYROSINE RECOMBINASE XERC"/>
    <property type="match status" value="1"/>
</dbReference>
<keyword evidence="5" id="KW-0132">Cell division</keyword>
<dbReference type="InterPro" id="IPR050090">
    <property type="entry name" value="Tyrosine_recombinase_XerCD"/>
</dbReference>
<evidence type="ECO:0000256" key="3">
    <source>
        <dbReference type="ARBA" id="ARBA00008857"/>
    </source>
</evidence>
<comment type="similarity">
    <text evidence="3">Belongs to the 'phage' integrase family.</text>
</comment>
<gene>
    <name evidence="15" type="ORF">H8S23_00405</name>
</gene>
<comment type="subcellular location">
    <subcellularLocation>
        <location evidence="2">Cytoplasm</location>
    </subcellularLocation>
</comment>
<feature type="domain" description="Core-binding (CB)" evidence="14">
    <location>
        <begin position="14"/>
        <end position="119"/>
    </location>
</feature>
<dbReference type="GO" id="GO:0003677">
    <property type="term" value="F:DNA binding"/>
    <property type="evidence" value="ECO:0007669"/>
    <property type="project" value="UniProtKB-UniRule"/>
</dbReference>
<evidence type="ECO:0000256" key="8">
    <source>
        <dbReference type="ARBA" id="ARBA00023125"/>
    </source>
</evidence>
<name>A0A923ID19_9FIRM</name>
<dbReference type="PANTHER" id="PTHR30349">
    <property type="entry name" value="PHAGE INTEGRASE-RELATED"/>
    <property type="match status" value="1"/>
</dbReference>
<evidence type="ECO:0000256" key="1">
    <source>
        <dbReference type="ARBA" id="ARBA00003283"/>
    </source>
</evidence>
<evidence type="ECO:0000256" key="5">
    <source>
        <dbReference type="ARBA" id="ARBA00022618"/>
    </source>
</evidence>
<keyword evidence="16" id="KW-1185">Reference proteome</keyword>
<dbReference type="Proteomes" id="UP000659630">
    <property type="component" value="Unassembled WGS sequence"/>
</dbReference>
<dbReference type="InterPro" id="IPR010998">
    <property type="entry name" value="Integrase_recombinase_N"/>
</dbReference>
<evidence type="ECO:0000256" key="12">
    <source>
        <dbReference type="SAM" id="MobiDB-lite"/>
    </source>
</evidence>
<dbReference type="PROSITE" id="PS51900">
    <property type="entry name" value="CB"/>
    <property type="match status" value="1"/>
</dbReference>
<accession>A0A923ID19</accession>
<dbReference type="EMBL" id="JACONZ010000001">
    <property type="protein sequence ID" value="MBC5579962.1"/>
    <property type="molecule type" value="Genomic_DNA"/>
</dbReference>
<keyword evidence="8 11" id="KW-0238">DNA-binding</keyword>
<dbReference type="GO" id="GO:0051301">
    <property type="term" value="P:cell division"/>
    <property type="evidence" value="ECO:0007669"/>
    <property type="project" value="UniProtKB-KW"/>
</dbReference>
<dbReference type="AlphaFoldDB" id="A0A923ID19"/>
<keyword evidence="6" id="KW-0159">Chromosome partition</keyword>
<keyword evidence="7" id="KW-0229">DNA integration</keyword>
<dbReference type="Gene3D" id="1.10.150.130">
    <property type="match status" value="1"/>
</dbReference>
<keyword evidence="9" id="KW-0233">DNA recombination</keyword>
<evidence type="ECO:0000256" key="10">
    <source>
        <dbReference type="ARBA" id="ARBA00023306"/>
    </source>
</evidence>
<proteinExistence type="inferred from homology"/>
<evidence type="ECO:0000256" key="6">
    <source>
        <dbReference type="ARBA" id="ARBA00022829"/>
    </source>
</evidence>
<evidence type="ECO:0000313" key="15">
    <source>
        <dbReference type="EMBL" id="MBC5579962.1"/>
    </source>
</evidence>
<evidence type="ECO:0000256" key="11">
    <source>
        <dbReference type="PROSITE-ProRule" id="PRU01248"/>
    </source>
</evidence>
<evidence type="ECO:0000256" key="9">
    <source>
        <dbReference type="ARBA" id="ARBA00023172"/>
    </source>
</evidence>
<evidence type="ECO:0000259" key="13">
    <source>
        <dbReference type="PROSITE" id="PS51898"/>
    </source>
</evidence>
<dbReference type="Pfam" id="PF00589">
    <property type="entry name" value="Phage_integrase"/>
    <property type="match status" value="1"/>
</dbReference>
<dbReference type="RefSeq" id="WP_186886340.1">
    <property type="nucleotide sequence ID" value="NZ_JACONZ010000001.1"/>
</dbReference>
<dbReference type="InterPro" id="IPR004107">
    <property type="entry name" value="Integrase_SAM-like_N"/>
</dbReference>
<evidence type="ECO:0000256" key="2">
    <source>
        <dbReference type="ARBA" id="ARBA00004496"/>
    </source>
</evidence>
<dbReference type="InterPro" id="IPR002104">
    <property type="entry name" value="Integrase_catalytic"/>
</dbReference>